<dbReference type="InterPro" id="IPR042100">
    <property type="entry name" value="Bug_dom1"/>
</dbReference>
<dbReference type="Proteomes" id="UP000216752">
    <property type="component" value="Chromosome"/>
</dbReference>
<accession>A0ABZ3IM41</accession>
<organism evidence="1 2">
    <name type="scientific">Sporomusa silvacetica DSM 10669</name>
    <dbReference type="NCBI Taxonomy" id="1123289"/>
    <lineage>
        <taxon>Bacteria</taxon>
        <taxon>Bacillati</taxon>
        <taxon>Bacillota</taxon>
        <taxon>Negativicutes</taxon>
        <taxon>Selenomonadales</taxon>
        <taxon>Sporomusaceae</taxon>
        <taxon>Sporomusa</taxon>
    </lineage>
</organism>
<reference evidence="1" key="1">
    <citation type="submission" date="2024-05" db="EMBL/GenBank/DDBJ databases">
        <title>Isolation and characterization of Sporomusa carbonis sp. nov., a carboxydotrophic hydrogenogen in the genus of Sporomusa isolated from a charcoal burning pile.</title>
        <authorList>
            <person name="Boeer T."/>
            <person name="Rosenbaum F."/>
            <person name="Eysell L."/>
            <person name="Mueller V."/>
            <person name="Daniel R."/>
            <person name="Poehlein A."/>
        </authorList>
    </citation>
    <scope>NUCLEOTIDE SEQUENCE [LARGE SCALE GENOMIC DNA]</scope>
    <source>
        <strain evidence="1">DSM 10669</strain>
    </source>
</reference>
<protein>
    <submittedName>
        <fullName evidence="1">Uncharacterized protein</fullName>
    </submittedName>
</protein>
<evidence type="ECO:0000313" key="1">
    <source>
        <dbReference type="EMBL" id="XFO66494.1"/>
    </source>
</evidence>
<evidence type="ECO:0000313" key="2">
    <source>
        <dbReference type="Proteomes" id="UP000216752"/>
    </source>
</evidence>
<sequence length="95" mass="10953">MCQLSKNRELTLLSVFGTELQSQRVCRQRKRPGLTAGLREMINDSDFKKNMEELGMAVQYMGPDEFSERWIEDNVKLTKTVRETGIAELIASQKK</sequence>
<keyword evidence="2" id="KW-1185">Reference proteome</keyword>
<proteinExistence type="predicted"/>
<dbReference type="Gene3D" id="3.40.190.150">
    <property type="entry name" value="Bordetella uptake gene, domain 1"/>
    <property type="match status" value="1"/>
</dbReference>
<gene>
    <name evidence="1" type="ORF">SPSIL_026440</name>
</gene>
<dbReference type="EMBL" id="CP155573">
    <property type="protein sequence ID" value="XFO66494.1"/>
    <property type="molecule type" value="Genomic_DNA"/>
</dbReference>
<name>A0ABZ3IM41_9FIRM</name>